<dbReference type="Pfam" id="PF00126">
    <property type="entry name" value="HTH_1"/>
    <property type="match status" value="1"/>
</dbReference>
<comment type="caution">
    <text evidence="2">The sequence shown here is derived from an EMBL/GenBank/DDBJ whole genome shotgun (WGS) entry which is preliminary data.</text>
</comment>
<dbReference type="Gene3D" id="1.10.10.10">
    <property type="entry name" value="Winged helix-like DNA-binding domain superfamily/Winged helix DNA-binding domain"/>
    <property type="match status" value="1"/>
</dbReference>
<gene>
    <name evidence="2" type="ORF">C9F10_11210</name>
</gene>
<evidence type="ECO:0000313" key="3">
    <source>
        <dbReference type="Proteomes" id="UP000297989"/>
    </source>
</evidence>
<dbReference type="InterPro" id="IPR036390">
    <property type="entry name" value="WH_DNA-bd_sf"/>
</dbReference>
<organism evidence="2 3">
    <name type="scientific">Salmonella enterica subsp. enterica serovar Poona</name>
    <dbReference type="NCBI Taxonomy" id="436295"/>
    <lineage>
        <taxon>Bacteria</taxon>
        <taxon>Pseudomonadati</taxon>
        <taxon>Pseudomonadota</taxon>
        <taxon>Gammaproteobacteria</taxon>
        <taxon>Enterobacterales</taxon>
        <taxon>Enterobacteriaceae</taxon>
        <taxon>Salmonella</taxon>
    </lineage>
</organism>
<dbReference type="InterPro" id="IPR000847">
    <property type="entry name" value="LysR_HTH_N"/>
</dbReference>
<name>A0A659SCU4_SALET</name>
<dbReference type="EMBL" id="PYKK01000802">
    <property type="protein sequence ID" value="TGD41032.1"/>
    <property type="molecule type" value="Genomic_DNA"/>
</dbReference>
<dbReference type="InterPro" id="IPR036388">
    <property type="entry name" value="WH-like_DNA-bd_sf"/>
</dbReference>
<feature type="domain" description="HTH lysR-type" evidence="1">
    <location>
        <begin position="6"/>
        <end position="36"/>
    </location>
</feature>
<dbReference type="AlphaFoldDB" id="A0A659SCU4"/>
<feature type="non-terminal residue" evidence="2">
    <location>
        <position position="46"/>
    </location>
</feature>
<protein>
    <submittedName>
        <fullName evidence="2">Transcriptional regulator</fullName>
    </submittedName>
</protein>
<dbReference type="SUPFAM" id="SSF46785">
    <property type="entry name" value="Winged helix' DNA-binding domain"/>
    <property type="match status" value="1"/>
</dbReference>
<accession>A0A659SCU4</accession>
<dbReference type="PROSITE" id="PS50931">
    <property type="entry name" value="HTH_LYSR"/>
    <property type="match status" value="1"/>
</dbReference>
<reference evidence="2 3" key="1">
    <citation type="submission" date="2018-03" db="EMBL/GenBank/DDBJ databases">
        <title>Non-Typhoidal Salmonella genome sequencing and assembly.</title>
        <authorList>
            <person name="Matchawe C."/>
        </authorList>
    </citation>
    <scope>NUCLEOTIDE SEQUENCE [LARGE SCALE GENOMIC DNA]</scope>
    <source>
        <strain evidence="2 3">8EV</strain>
    </source>
</reference>
<dbReference type="GO" id="GO:0003700">
    <property type="term" value="F:DNA-binding transcription factor activity"/>
    <property type="evidence" value="ECO:0007669"/>
    <property type="project" value="InterPro"/>
</dbReference>
<evidence type="ECO:0000313" key="2">
    <source>
        <dbReference type="EMBL" id="TGD41032.1"/>
    </source>
</evidence>
<proteinExistence type="predicted"/>
<sequence>MSKRLPPLNALRVFDAAARHLSFTRAAGERFVSQAAGGHPLNSRAG</sequence>
<dbReference type="Proteomes" id="UP000297989">
    <property type="component" value="Unassembled WGS sequence"/>
</dbReference>
<evidence type="ECO:0000259" key="1">
    <source>
        <dbReference type="PROSITE" id="PS50931"/>
    </source>
</evidence>